<name>A0A6J5P371_9CAUD</name>
<evidence type="ECO:0000313" key="1">
    <source>
        <dbReference type="EMBL" id="CAB4161934.1"/>
    </source>
</evidence>
<organism evidence="1">
    <name type="scientific">uncultured Caudovirales phage</name>
    <dbReference type="NCBI Taxonomy" id="2100421"/>
    <lineage>
        <taxon>Viruses</taxon>
        <taxon>Duplodnaviria</taxon>
        <taxon>Heunggongvirae</taxon>
        <taxon>Uroviricota</taxon>
        <taxon>Caudoviricetes</taxon>
        <taxon>Peduoviridae</taxon>
        <taxon>Maltschvirus</taxon>
        <taxon>Maltschvirus maltsch</taxon>
    </lineage>
</organism>
<reference evidence="1" key="1">
    <citation type="submission" date="2020-04" db="EMBL/GenBank/DDBJ databases">
        <authorList>
            <person name="Chiriac C."/>
            <person name="Salcher M."/>
            <person name="Ghai R."/>
            <person name="Kavagutti S V."/>
        </authorList>
    </citation>
    <scope>NUCLEOTIDE SEQUENCE</scope>
</reference>
<sequence length="63" mass="7687">MESKIELIDDMIHSLKWKMKVNQRIIPELRRGYLDQLADKYEDQIDTYARAIGRLQNYKKKFQ</sequence>
<protein>
    <submittedName>
        <fullName evidence="1">Uncharacterized protein</fullName>
    </submittedName>
</protein>
<gene>
    <name evidence="1" type="ORF">UFOVP775_3</name>
</gene>
<dbReference type="EMBL" id="LR796725">
    <property type="protein sequence ID" value="CAB4161934.1"/>
    <property type="molecule type" value="Genomic_DNA"/>
</dbReference>
<proteinExistence type="predicted"/>
<accession>A0A6J5P371</accession>